<evidence type="ECO:0000256" key="2">
    <source>
        <dbReference type="ARBA" id="ARBA00023125"/>
    </source>
</evidence>
<accession>A0A1H3JRG8</accession>
<evidence type="ECO:0000313" key="7">
    <source>
        <dbReference type="EMBL" id="SDY42570.1"/>
    </source>
</evidence>
<protein>
    <submittedName>
        <fullName evidence="7">Transcriptional regulator, TetR family</fullName>
    </submittedName>
</protein>
<dbReference type="GO" id="GO:0000976">
    <property type="term" value="F:transcription cis-regulatory region binding"/>
    <property type="evidence" value="ECO:0007669"/>
    <property type="project" value="TreeGrafter"/>
</dbReference>
<dbReference type="InterPro" id="IPR041347">
    <property type="entry name" value="MftR_C"/>
</dbReference>
<name>A0A1H3JRG8_9PSEU</name>
<dbReference type="GO" id="GO:0003700">
    <property type="term" value="F:DNA-binding transcription factor activity"/>
    <property type="evidence" value="ECO:0007669"/>
    <property type="project" value="TreeGrafter"/>
</dbReference>
<dbReference type="Gene3D" id="1.10.357.10">
    <property type="entry name" value="Tetracycline Repressor, domain 2"/>
    <property type="match status" value="1"/>
</dbReference>
<evidence type="ECO:0000256" key="4">
    <source>
        <dbReference type="PROSITE-ProRule" id="PRU00335"/>
    </source>
</evidence>
<dbReference type="PRINTS" id="PR00455">
    <property type="entry name" value="HTHTETR"/>
</dbReference>
<evidence type="ECO:0000259" key="6">
    <source>
        <dbReference type="PROSITE" id="PS50977"/>
    </source>
</evidence>
<dbReference type="InterPro" id="IPR001647">
    <property type="entry name" value="HTH_TetR"/>
</dbReference>
<dbReference type="RefSeq" id="WP_093269795.1">
    <property type="nucleotide sequence ID" value="NZ_FNOK01000026.1"/>
</dbReference>
<feature type="domain" description="HTH tetR-type" evidence="6">
    <location>
        <begin position="19"/>
        <end position="79"/>
    </location>
</feature>
<evidence type="ECO:0000256" key="1">
    <source>
        <dbReference type="ARBA" id="ARBA00023015"/>
    </source>
</evidence>
<keyword evidence="8" id="KW-1185">Reference proteome</keyword>
<dbReference type="Pfam" id="PF17754">
    <property type="entry name" value="TetR_C_14"/>
    <property type="match status" value="1"/>
</dbReference>
<dbReference type="OrthoDB" id="956698at2"/>
<keyword evidence="3" id="KW-0804">Transcription</keyword>
<dbReference type="STRING" id="418495.SAMN05216215_102690"/>
<organism evidence="7 8">
    <name type="scientific">Saccharopolyspora shandongensis</name>
    <dbReference type="NCBI Taxonomy" id="418495"/>
    <lineage>
        <taxon>Bacteria</taxon>
        <taxon>Bacillati</taxon>
        <taxon>Actinomycetota</taxon>
        <taxon>Actinomycetes</taxon>
        <taxon>Pseudonocardiales</taxon>
        <taxon>Pseudonocardiaceae</taxon>
        <taxon>Saccharopolyspora</taxon>
    </lineage>
</organism>
<dbReference type="EMBL" id="FNOK01000026">
    <property type="protein sequence ID" value="SDY42570.1"/>
    <property type="molecule type" value="Genomic_DNA"/>
</dbReference>
<dbReference type="AlphaFoldDB" id="A0A1H3JRG8"/>
<dbReference type="PANTHER" id="PTHR30055:SF234">
    <property type="entry name" value="HTH-TYPE TRANSCRIPTIONAL REGULATOR BETI"/>
    <property type="match status" value="1"/>
</dbReference>
<feature type="compositionally biased region" description="Pro residues" evidence="5">
    <location>
        <begin position="1"/>
        <end position="10"/>
    </location>
</feature>
<dbReference type="Proteomes" id="UP000199529">
    <property type="component" value="Unassembled WGS sequence"/>
</dbReference>
<sequence length="201" mass="21631">MTASPEPNPAPGLRAKKKARTRSAIQRQALRLFAAQGYEATTVEQIAEAAEVSPSTVFRYFPTKEELVVSDGYAPEVVEAFRAQPAELTPLQAVRGAIGSAFGGLSGDEVARRRQLQELVLTVPELWAASLGNIKQTQRMLAGLVAERAGRDPADAAVRSFTGAVFGVLLEVWLRWAEDPDLDALEALDRGLAHLEAGLPL</sequence>
<keyword evidence="2 4" id="KW-0238">DNA-binding</keyword>
<dbReference type="PANTHER" id="PTHR30055">
    <property type="entry name" value="HTH-TYPE TRANSCRIPTIONAL REGULATOR RUTR"/>
    <property type="match status" value="1"/>
</dbReference>
<feature type="DNA-binding region" description="H-T-H motif" evidence="4">
    <location>
        <begin position="42"/>
        <end position="61"/>
    </location>
</feature>
<evidence type="ECO:0000256" key="5">
    <source>
        <dbReference type="SAM" id="MobiDB-lite"/>
    </source>
</evidence>
<feature type="region of interest" description="Disordered" evidence="5">
    <location>
        <begin position="1"/>
        <end position="21"/>
    </location>
</feature>
<gene>
    <name evidence="7" type="ORF">SAMN05216215_102690</name>
</gene>
<dbReference type="InterPro" id="IPR050109">
    <property type="entry name" value="HTH-type_TetR-like_transc_reg"/>
</dbReference>
<dbReference type="SUPFAM" id="SSF46689">
    <property type="entry name" value="Homeodomain-like"/>
    <property type="match status" value="1"/>
</dbReference>
<evidence type="ECO:0000313" key="8">
    <source>
        <dbReference type="Proteomes" id="UP000199529"/>
    </source>
</evidence>
<keyword evidence="1" id="KW-0805">Transcription regulation</keyword>
<dbReference type="PROSITE" id="PS50977">
    <property type="entry name" value="HTH_TETR_2"/>
    <property type="match status" value="1"/>
</dbReference>
<reference evidence="8" key="1">
    <citation type="submission" date="2016-10" db="EMBL/GenBank/DDBJ databases">
        <authorList>
            <person name="Varghese N."/>
            <person name="Submissions S."/>
        </authorList>
    </citation>
    <scope>NUCLEOTIDE SEQUENCE [LARGE SCALE GENOMIC DNA]</scope>
    <source>
        <strain evidence="8">CGMCC 4.3530</strain>
    </source>
</reference>
<evidence type="ECO:0000256" key="3">
    <source>
        <dbReference type="ARBA" id="ARBA00023163"/>
    </source>
</evidence>
<dbReference type="Gene3D" id="1.10.10.60">
    <property type="entry name" value="Homeodomain-like"/>
    <property type="match status" value="1"/>
</dbReference>
<dbReference type="Pfam" id="PF00440">
    <property type="entry name" value="TetR_N"/>
    <property type="match status" value="1"/>
</dbReference>
<dbReference type="InterPro" id="IPR009057">
    <property type="entry name" value="Homeodomain-like_sf"/>
</dbReference>
<proteinExistence type="predicted"/>